<dbReference type="Gene3D" id="3.10.180.10">
    <property type="entry name" value="2,3-Dihydroxybiphenyl 1,2-Dioxygenase, domain 1"/>
    <property type="match status" value="1"/>
</dbReference>
<dbReference type="InterPro" id="IPR037523">
    <property type="entry name" value="VOC_core"/>
</dbReference>
<dbReference type="Proteomes" id="UP000193900">
    <property type="component" value="Unassembled WGS sequence"/>
</dbReference>
<dbReference type="OrthoDB" id="9793039at2"/>
<evidence type="ECO:0000313" key="2">
    <source>
        <dbReference type="EMBL" id="SLN54397.1"/>
    </source>
</evidence>
<dbReference type="SUPFAM" id="SSF54593">
    <property type="entry name" value="Glyoxalase/Bleomycin resistance protein/Dihydroxybiphenyl dioxygenase"/>
    <property type="match status" value="1"/>
</dbReference>
<proteinExistence type="predicted"/>
<protein>
    <submittedName>
        <fullName evidence="2">Glyoxalase-like domain protein</fullName>
    </submittedName>
</protein>
<accession>A0A1Y5T578</accession>
<dbReference type="PROSITE" id="PS51819">
    <property type="entry name" value="VOC"/>
    <property type="match status" value="1"/>
</dbReference>
<feature type="domain" description="VOC" evidence="1">
    <location>
        <begin position="3"/>
        <end position="121"/>
    </location>
</feature>
<dbReference type="CDD" id="cd07247">
    <property type="entry name" value="SgaA_N_like"/>
    <property type="match status" value="1"/>
</dbReference>
<reference evidence="2 3" key="1">
    <citation type="submission" date="2017-03" db="EMBL/GenBank/DDBJ databases">
        <authorList>
            <person name="Afonso C.L."/>
            <person name="Miller P.J."/>
            <person name="Scott M.A."/>
            <person name="Spackman E."/>
            <person name="Goraichik I."/>
            <person name="Dimitrov K.M."/>
            <person name="Suarez D.L."/>
            <person name="Swayne D.E."/>
        </authorList>
    </citation>
    <scope>NUCLEOTIDE SEQUENCE [LARGE SCALE GENOMIC DNA]</scope>
    <source>
        <strain evidence="2 3">CECT 7023</strain>
    </source>
</reference>
<dbReference type="PANTHER" id="PTHR33993">
    <property type="entry name" value="GLYOXALASE-RELATED"/>
    <property type="match status" value="1"/>
</dbReference>
<dbReference type="RefSeq" id="WP_085879275.1">
    <property type="nucleotide sequence ID" value="NZ_FWFZ01000011.1"/>
</dbReference>
<dbReference type="Pfam" id="PF00903">
    <property type="entry name" value="Glyoxalase"/>
    <property type="match status" value="1"/>
</dbReference>
<dbReference type="InterPro" id="IPR004360">
    <property type="entry name" value="Glyas_Fos-R_dOase_dom"/>
</dbReference>
<evidence type="ECO:0000313" key="3">
    <source>
        <dbReference type="Proteomes" id="UP000193900"/>
    </source>
</evidence>
<name>A0A1Y5T578_9RHOB</name>
<dbReference type="AlphaFoldDB" id="A0A1Y5T578"/>
<dbReference type="InterPro" id="IPR052164">
    <property type="entry name" value="Anthracycline_SecMetBiosynth"/>
</dbReference>
<keyword evidence="3" id="KW-1185">Reference proteome</keyword>
<dbReference type="InterPro" id="IPR029068">
    <property type="entry name" value="Glyas_Bleomycin-R_OHBP_Dase"/>
</dbReference>
<evidence type="ECO:0000259" key="1">
    <source>
        <dbReference type="PROSITE" id="PS51819"/>
    </source>
</evidence>
<organism evidence="2 3">
    <name type="scientific">Roseisalinus antarcticus</name>
    <dbReference type="NCBI Taxonomy" id="254357"/>
    <lineage>
        <taxon>Bacteria</taxon>
        <taxon>Pseudomonadati</taxon>
        <taxon>Pseudomonadota</taxon>
        <taxon>Alphaproteobacteria</taxon>
        <taxon>Rhodobacterales</taxon>
        <taxon>Roseobacteraceae</taxon>
        <taxon>Roseisalinus</taxon>
    </lineage>
</organism>
<dbReference type="PANTHER" id="PTHR33993:SF2">
    <property type="entry name" value="VOC DOMAIN-CONTAINING PROTEIN"/>
    <property type="match status" value="1"/>
</dbReference>
<gene>
    <name evidence="2" type="ORF">ROA7023_02430</name>
</gene>
<dbReference type="EMBL" id="FWFZ01000011">
    <property type="protein sequence ID" value="SLN54397.1"/>
    <property type="molecule type" value="Genomic_DNA"/>
</dbReference>
<sequence>MTRPVHFEIHGSDPAALVTFYGALFGWQFERYNDDPYWMAATGAGTGIDGAIMGRRGPAPAEDGPVMGATIVMEVDDIDAALDKGVSLGARPAADKMAVPGMGWAAYQKDPDGNVYGMFQPDEGAK</sequence>